<dbReference type="EMBL" id="GBXM01093872">
    <property type="protein sequence ID" value="JAH14705.1"/>
    <property type="molecule type" value="Transcribed_RNA"/>
</dbReference>
<accession>A0A0E9QEE2</accession>
<sequence length="26" mass="3093">MNKKNTKRICLAQKSCLRYFSFLSVI</sequence>
<reference evidence="1" key="2">
    <citation type="journal article" date="2015" name="Fish Shellfish Immunol.">
        <title>Early steps in the European eel (Anguilla anguilla)-Vibrio vulnificus interaction in the gills: Role of the RtxA13 toxin.</title>
        <authorList>
            <person name="Callol A."/>
            <person name="Pajuelo D."/>
            <person name="Ebbesson L."/>
            <person name="Teles M."/>
            <person name="MacKenzie S."/>
            <person name="Amaro C."/>
        </authorList>
    </citation>
    <scope>NUCLEOTIDE SEQUENCE</scope>
</reference>
<name>A0A0E9QEE2_ANGAN</name>
<dbReference type="AlphaFoldDB" id="A0A0E9QEE2"/>
<reference evidence="1" key="1">
    <citation type="submission" date="2014-11" db="EMBL/GenBank/DDBJ databases">
        <authorList>
            <person name="Amaro Gonzalez C."/>
        </authorList>
    </citation>
    <scope>NUCLEOTIDE SEQUENCE</scope>
</reference>
<evidence type="ECO:0000313" key="1">
    <source>
        <dbReference type="EMBL" id="JAH14705.1"/>
    </source>
</evidence>
<proteinExistence type="predicted"/>
<organism evidence="1">
    <name type="scientific">Anguilla anguilla</name>
    <name type="common">European freshwater eel</name>
    <name type="synonym">Muraena anguilla</name>
    <dbReference type="NCBI Taxonomy" id="7936"/>
    <lineage>
        <taxon>Eukaryota</taxon>
        <taxon>Metazoa</taxon>
        <taxon>Chordata</taxon>
        <taxon>Craniata</taxon>
        <taxon>Vertebrata</taxon>
        <taxon>Euteleostomi</taxon>
        <taxon>Actinopterygii</taxon>
        <taxon>Neopterygii</taxon>
        <taxon>Teleostei</taxon>
        <taxon>Anguilliformes</taxon>
        <taxon>Anguillidae</taxon>
        <taxon>Anguilla</taxon>
    </lineage>
</organism>
<protein>
    <submittedName>
        <fullName evidence="1">Uncharacterized protein</fullName>
    </submittedName>
</protein>